<dbReference type="GO" id="GO:0010008">
    <property type="term" value="C:endosome membrane"/>
    <property type="evidence" value="ECO:0007669"/>
    <property type="project" value="TreeGrafter"/>
</dbReference>
<evidence type="ECO:0000256" key="2">
    <source>
        <dbReference type="ARBA" id="ARBA00022737"/>
    </source>
</evidence>
<keyword evidence="2" id="KW-0677">Repeat</keyword>
<evidence type="ECO:0000313" key="5">
    <source>
        <dbReference type="EMBL" id="KNC71574.1"/>
    </source>
</evidence>
<feature type="non-terminal residue" evidence="5">
    <location>
        <position position="73"/>
    </location>
</feature>
<dbReference type="InterPro" id="IPR021841">
    <property type="entry name" value="VAC14_Fig4p-bd"/>
</dbReference>
<dbReference type="PANTHER" id="PTHR16023">
    <property type="entry name" value="TAX1 BINDING PROTEIN-RELATED"/>
    <property type="match status" value="1"/>
</dbReference>
<comment type="subcellular location">
    <subcellularLocation>
        <location evidence="1">Endomembrane system</location>
    </subcellularLocation>
</comment>
<dbReference type="AlphaFoldDB" id="A0A0L0F4P0"/>
<evidence type="ECO:0000256" key="1">
    <source>
        <dbReference type="ARBA" id="ARBA00004308"/>
    </source>
</evidence>
<dbReference type="InterPro" id="IPR026825">
    <property type="entry name" value="Vac14"/>
</dbReference>
<accession>A0A0L0F4P0</accession>
<name>A0A0L0F4P0_9EUKA</name>
<protein>
    <recommendedName>
        <fullName evidence="4">Vacuolar protein 14 C-terminal Fig4-binding domain-containing protein</fullName>
    </recommendedName>
</protein>
<gene>
    <name evidence="5" type="ORF">SARC_15884</name>
</gene>
<dbReference type="GO" id="GO:0006661">
    <property type="term" value="P:phosphatidylinositol biosynthetic process"/>
    <property type="evidence" value="ECO:0007669"/>
    <property type="project" value="InterPro"/>
</dbReference>
<dbReference type="STRING" id="667725.A0A0L0F4P0"/>
<dbReference type="EMBL" id="KQ248524">
    <property type="protein sequence ID" value="KNC71574.1"/>
    <property type="molecule type" value="Genomic_DNA"/>
</dbReference>
<keyword evidence="3" id="KW-0472">Membrane</keyword>
<organism evidence="5 6">
    <name type="scientific">Sphaeroforma arctica JP610</name>
    <dbReference type="NCBI Taxonomy" id="667725"/>
    <lineage>
        <taxon>Eukaryota</taxon>
        <taxon>Ichthyosporea</taxon>
        <taxon>Ichthyophonida</taxon>
        <taxon>Sphaeroforma</taxon>
    </lineage>
</organism>
<evidence type="ECO:0000259" key="4">
    <source>
        <dbReference type="Pfam" id="PF11916"/>
    </source>
</evidence>
<keyword evidence="6" id="KW-1185">Reference proteome</keyword>
<reference evidence="5 6" key="1">
    <citation type="submission" date="2011-02" db="EMBL/GenBank/DDBJ databases">
        <title>The Genome Sequence of Sphaeroforma arctica JP610.</title>
        <authorList>
            <consortium name="The Broad Institute Genome Sequencing Platform"/>
            <person name="Russ C."/>
            <person name="Cuomo C."/>
            <person name="Young S.K."/>
            <person name="Zeng Q."/>
            <person name="Gargeya S."/>
            <person name="Alvarado L."/>
            <person name="Berlin A."/>
            <person name="Chapman S.B."/>
            <person name="Chen Z."/>
            <person name="Freedman E."/>
            <person name="Gellesch M."/>
            <person name="Goldberg J."/>
            <person name="Griggs A."/>
            <person name="Gujja S."/>
            <person name="Heilman E."/>
            <person name="Heiman D."/>
            <person name="Howarth C."/>
            <person name="Mehta T."/>
            <person name="Neiman D."/>
            <person name="Pearson M."/>
            <person name="Roberts A."/>
            <person name="Saif S."/>
            <person name="Shea T."/>
            <person name="Shenoy N."/>
            <person name="Sisk P."/>
            <person name="Stolte C."/>
            <person name="Sykes S."/>
            <person name="White J."/>
            <person name="Yandava C."/>
            <person name="Burger G."/>
            <person name="Gray M.W."/>
            <person name="Holland P.W.H."/>
            <person name="King N."/>
            <person name="Lang F.B.F."/>
            <person name="Roger A.J."/>
            <person name="Ruiz-Trillo I."/>
            <person name="Haas B."/>
            <person name="Nusbaum C."/>
            <person name="Birren B."/>
        </authorList>
    </citation>
    <scope>NUCLEOTIDE SEQUENCE [LARGE SCALE GENOMIC DNA]</scope>
    <source>
        <strain evidence="5 6">JP610</strain>
    </source>
</reference>
<dbReference type="OrthoDB" id="5574975at2759"/>
<dbReference type="GeneID" id="25916388"/>
<proteinExistence type="predicted"/>
<dbReference type="Pfam" id="PF11916">
    <property type="entry name" value="Vac14_Fig4_bd"/>
    <property type="match status" value="1"/>
</dbReference>
<evidence type="ECO:0000313" key="6">
    <source>
        <dbReference type="Proteomes" id="UP000054560"/>
    </source>
</evidence>
<evidence type="ECO:0000256" key="3">
    <source>
        <dbReference type="ARBA" id="ARBA00023136"/>
    </source>
</evidence>
<dbReference type="PANTHER" id="PTHR16023:SF0">
    <property type="entry name" value="PROTEIN VAC14 HOMOLOG"/>
    <property type="match status" value="1"/>
</dbReference>
<dbReference type="Proteomes" id="UP000054560">
    <property type="component" value="Unassembled WGS sequence"/>
</dbReference>
<dbReference type="GO" id="GO:0070772">
    <property type="term" value="C:PAS complex"/>
    <property type="evidence" value="ECO:0007669"/>
    <property type="project" value="InterPro"/>
</dbReference>
<feature type="domain" description="Vacuolar protein 14 C-terminal Fig4-binding" evidence="4">
    <location>
        <begin position="1"/>
        <end position="66"/>
    </location>
</feature>
<sequence length="73" mass="8430">MEVSVGLLMEIDRLVKLLESPVFTFLRLHLLEPDGYPYLVKSLYGLLMLLPQSQAYHTLRSRLDAIPPVHLLR</sequence>
<dbReference type="eggNOG" id="KOG0212">
    <property type="taxonomic scope" value="Eukaryota"/>
</dbReference>
<dbReference type="RefSeq" id="XP_014145476.1">
    <property type="nucleotide sequence ID" value="XM_014290001.1"/>
</dbReference>